<evidence type="ECO:0000256" key="4">
    <source>
        <dbReference type="ARBA" id="ARBA00022840"/>
    </source>
</evidence>
<evidence type="ECO:0000256" key="1">
    <source>
        <dbReference type="ARBA" id="ARBA00022741"/>
    </source>
</evidence>
<dbReference type="InterPro" id="IPR049614">
    <property type="entry name" value="HrpB_DEXH"/>
</dbReference>
<feature type="domain" description="Helicase C-terminal" evidence="7">
    <location>
        <begin position="214"/>
        <end position="382"/>
    </location>
</feature>
<dbReference type="GO" id="GO:0003676">
    <property type="term" value="F:nucleic acid binding"/>
    <property type="evidence" value="ECO:0007669"/>
    <property type="project" value="InterPro"/>
</dbReference>
<dbReference type="PROSITE" id="PS51194">
    <property type="entry name" value="HELICASE_CTER"/>
    <property type="match status" value="1"/>
</dbReference>
<dbReference type="InterPro" id="IPR010225">
    <property type="entry name" value="HrpB"/>
</dbReference>
<sequence length="887" mass="94434">MIRYDALDALPVRGALPGLHDALDGHGTAVLVAPPGTGKTTLVPLALAGLLGEGPARRVVVAEPRRIAARAAARRMAWLLGEKVGHRVGYTVRGERVVGRNARVEVVTTGVLLQRLQRDQELAGVDVVVLDECHERHLDADTAAAFLWDVRETLRPELRLVAASATTDAEGWARLLGGAPVIEAEGVSHPVEVVWAPPARPVRPPHGMRVDPALLTHVASVVRRALAERAGDVLCFLPGVGEIARVAGQLGDLGDVKVLQVHGRAPAAVQDAVLAPGRGRRVVLATSVAESSLTVPGVRVVVDSGLAREPRVDHARGLSALATVRASQAAGRQRAGRAGREAPGAVYRCWAEAEDGRLPRFPAPEIKVADLTAFALQAACWGDPDASGLALLDPPPQGAMAAARDVLTAVGAVDPAGRATSRGLRLARLGVHPRLGRALLDATAPGGAERVAEVVALLSEELPREYGDDLAAALRAARRGDDPYASRWRTESRRLHAAATGAGDRPADEPPAETNTGTNAGTNAGTKTGRGHRPTAVTDADAQPRSDHRPAAEHRGARWAGAGEDAVVGVVAALAFPERVARLDGGSYLMVSGTRAELAEGSGLRGVPWIAVAVADRPLGRGHARVRLAAAVDEDVARRAAAALHEEREEVRWAGGDVVARRVERLGAVELTVRPLADPDPGRVRDAVLDGLRQEGFRLLRWSPDAEVLRLRLAFLHRHLGEPWPDVGDEALHARVEEWLEPELGRARRRADLARIDAGQALARLLPWASGEAARLDELAPERITVPSGSRIRVDYTDPQRPVLAVKLQEMFGMRQSPVLAGVPVLVHLLSPAGRPAAVTADLASFWRDGYKGVRAELRGRYPKHPWPEDPATAEPTRHTNARLRRG</sequence>
<dbReference type="InterPro" id="IPR007502">
    <property type="entry name" value="Helicase-assoc_dom"/>
</dbReference>
<dbReference type="Pfam" id="PF00270">
    <property type="entry name" value="DEAD"/>
    <property type="match status" value="1"/>
</dbReference>
<dbReference type="PIRSF" id="PIRSF005496">
    <property type="entry name" value="ATP_hel_hrpB"/>
    <property type="match status" value="1"/>
</dbReference>
<dbReference type="EMBL" id="BNBC01000025">
    <property type="protein sequence ID" value="GHE87690.1"/>
    <property type="molecule type" value="Genomic_DNA"/>
</dbReference>
<evidence type="ECO:0008006" key="10">
    <source>
        <dbReference type="Google" id="ProtNLM"/>
    </source>
</evidence>
<protein>
    <recommendedName>
        <fullName evidence="10">ATP-dependent helicase HrpB</fullName>
    </recommendedName>
</protein>
<dbReference type="PANTHER" id="PTHR43519:SF1">
    <property type="entry name" value="ATP-DEPENDENT RNA HELICASE HRPB"/>
    <property type="match status" value="1"/>
</dbReference>
<dbReference type="AlphaFoldDB" id="A0A919A5X8"/>
<organism evidence="8 9">
    <name type="scientific">Streptomyces spiralis</name>
    <dbReference type="NCBI Taxonomy" id="66376"/>
    <lineage>
        <taxon>Bacteria</taxon>
        <taxon>Bacillati</taxon>
        <taxon>Actinomycetota</taxon>
        <taxon>Actinomycetes</taxon>
        <taxon>Kitasatosporales</taxon>
        <taxon>Streptomycetaceae</taxon>
        <taxon>Streptomyces</taxon>
    </lineage>
</organism>
<evidence type="ECO:0000259" key="7">
    <source>
        <dbReference type="PROSITE" id="PS51194"/>
    </source>
</evidence>
<evidence type="ECO:0000256" key="2">
    <source>
        <dbReference type="ARBA" id="ARBA00022801"/>
    </source>
</evidence>
<dbReference type="InterPro" id="IPR014001">
    <property type="entry name" value="Helicase_ATP-bd"/>
</dbReference>
<dbReference type="CDD" id="cd17990">
    <property type="entry name" value="DEXHc_HrpB"/>
    <property type="match status" value="1"/>
</dbReference>
<dbReference type="SMART" id="SM00490">
    <property type="entry name" value="HELICc"/>
    <property type="match status" value="1"/>
</dbReference>
<dbReference type="SMART" id="SM00382">
    <property type="entry name" value="AAA"/>
    <property type="match status" value="1"/>
</dbReference>
<dbReference type="Gene3D" id="1.20.120.1080">
    <property type="match status" value="1"/>
</dbReference>
<feature type="compositionally biased region" description="Low complexity" evidence="5">
    <location>
        <begin position="512"/>
        <end position="527"/>
    </location>
</feature>
<dbReference type="GO" id="GO:0016787">
    <property type="term" value="F:hydrolase activity"/>
    <property type="evidence" value="ECO:0007669"/>
    <property type="project" value="UniProtKB-KW"/>
</dbReference>
<dbReference type="Gene3D" id="3.40.50.300">
    <property type="entry name" value="P-loop containing nucleotide triphosphate hydrolases"/>
    <property type="match status" value="2"/>
</dbReference>
<keyword evidence="1" id="KW-0547">Nucleotide-binding</keyword>
<accession>A0A919A5X8</accession>
<dbReference type="InterPro" id="IPR001650">
    <property type="entry name" value="Helicase_C-like"/>
</dbReference>
<dbReference type="SUPFAM" id="SSF52540">
    <property type="entry name" value="P-loop containing nucleoside triphosphate hydrolases"/>
    <property type="match status" value="1"/>
</dbReference>
<feature type="compositionally biased region" description="Basic and acidic residues" evidence="5">
    <location>
        <begin position="542"/>
        <end position="556"/>
    </location>
</feature>
<dbReference type="PROSITE" id="PS51192">
    <property type="entry name" value="HELICASE_ATP_BIND_1"/>
    <property type="match status" value="1"/>
</dbReference>
<dbReference type="InterPro" id="IPR013689">
    <property type="entry name" value="RNA_helicase_ATP-dep_HrpB_C"/>
</dbReference>
<dbReference type="Pfam" id="PF00271">
    <property type="entry name" value="Helicase_C"/>
    <property type="match status" value="1"/>
</dbReference>
<evidence type="ECO:0000259" key="6">
    <source>
        <dbReference type="PROSITE" id="PS51192"/>
    </source>
</evidence>
<evidence type="ECO:0000256" key="5">
    <source>
        <dbReference type="SAM" id="MobiDB-lite"/>
    </source>
</evidence>
<dbReference type="InterPro" id="IPR003593">
    <property type="entry name" value="AAA+_ATPase"/>
</dbReference>
<evidence type="ECO:0000256" key="3">
    <source>
        <dbReference type="ARBA" id="ARBA00022806"/>
    </source>
</evidence>
<dbReference type="InterPro" id="IPR011545">
    <property type="entry name" value="DEAD/DEAH_box_helicase_dom"/>
</dbReference>
<reference evidence="8" key="2">
    <citation type="submission" date="2020-09" db="EMBL/GenBank/DDBJ databases">
        <authorList>
            <person name="Sun Q."/>
            <person name="Ohkuma M."/>
        </authorList>
    </citation>
    <scope>NUCLEOTIDE SEQUENCE</scope>
    <source>
        <strain evidence="8">JCM 3302</strain>
    </source>
</reference>
<feature type="region of interest" description="Disordered" evidence="5">
    <location>
        <begin position="863"/>
        <end position="887"/>
    </location>
</feature>
<name>A0A919A5X8_9ACTN</name>
<feature type="domain" description="Helicase ATP-binding" evidence="6">
    <location>
        <begin position="20"/>
        <end position="185"/>
    </location>
</feature>
<dbReference type="SMART" id="SM00847">
    <property type="entry name" value="HA2"/>
    <property type="match status" value="1"/>
</dbReference>
<keyword evidence="4" id="KW-0067">ATP-binding</keyword>
<comment type="caution">
    <text evidence="8">The sequence shown here is derived from an EMBL/GenBank/DDBJ whole genome shotgun (WGS) entry which is preliminary data.</text>
</comment>
<evidence type="ECO:0000313" key="9">
    <source>
        <dbReference type="Proteomes" id="UP000641386"/>
    </source>
</evidence>
<feature type="compositionally biased region" description="Basic and acidic residues" evidence="5">
    <location>
        <begin position="480"/>
        <end position="494"/>
    </location>
</feature>
<dbReference type="PANTHER" id="PTHR43519">
    <property type="entry name" value="ATP-DEPENDENT RNA HELICASE HRPB"/>
    <property type="match status" value="1"/>
</dbReference>
<dbReference type="GO" id="GO:0005524">
    <property type="term" value="F:ATP binding"/>
    <property type="evidence" value="ECO:0007669"/>
    <property type="project" value="UniProtKB-KW"/>
</dbReference>
<proteinExistence type="predicted"/>
<keyword evidence="2" id="KW-0378">Hydrolase</keyword>
<dbReference type="GO" id="GO:0004386">
    <property type="term" value="F:helicase activity"/>
    <property type="evidence" value="ECO:0007669"/>
    <property type="project" value="UniProtKB-KW"/>
</dbReference>
<dbReference type="RefSeq" id="WP_189903748.1">
    <property type="nucleotide sequence ID" value="NZ_BNBC01000025.1"/>
</dbReference>
<keyword evidence="9" id="KW-1185">Reference proteome</keyword>
<dbReference type="InterPro" id="IPR027417">
    <property type="entry name" value="P-loop_NTPase"/>
</dbReference>
<evidence type="ECO:0000313" key="8">
    <source>
        <dbReference type="EMBL" id="GHE87690.1"/>
    </source>
</evidence>
<dbReference type="SMART" id="SM00487">
    <property type="entry name" value="DEXDc"/>
    <property type="match status" value="1"/>
</dbReference>
<keyword evidence="3" id="KW-0347">Helicase</keyword>
<dbReference type="Pfam" id="PF08482">
    <property type="entry name" value="HrpB_C"/>
    <property type="match status" value="1"/>
</dbReference>
<dbReference type="CDD" id="cd18791">
    <property type="entry name" value="SF2_C_RHA"/>
    <property type="match status" value="1"/>
</dbReference>
<feature type="region of interest" description="Disordered" evidence="5">
    <location>
        <begin position="480"/>
        <end position="558"/>
    </location>
</feature>
<gene>
    <name evidence="8" type="ORF">GCM10014715_50320</name>
</gene>
<reference evidence="8" key="1">
    <citation type="journal article" date="2014" name="Int. J. Syst. Evol. Microbiol.">
        <title>Complete genome sequence of Corynebacterium casei LMG S-19264T (=DSM 44701T), isolated from a smear-ripened cheese.</title>
        <authorList>
            <consortium name="US DOE Joint Genome Institute (JGI-PGF)"/>
            <person name="Walter F."/>
            <person name="Albersmeier A."/>
            <person name="Kalinowski J."/>
            <person name="Ruckert C."/>
        </authorList>
    </citation>
    <scope>NUCLEOTIDE SEQUENCE</scope>
    <source>
        <strain evidence="8">JCM 3302</strain>
    </source>
</reference>
<dbReference type="Proteomes" id="UP000641386">
    <property type="component" value="Unassembled WGS sequence"/>
</dbReference>